<dbReference type="InterPro" id="IPR018211">
    <property type="entry name" value="ADH_Fe_CS"/>
</dbReference>
<dbReference type="SUPFAM" id="SSF56796">
    <property type="entry name" value="Dehydroquinate synthase-like"/>
    <property type="match status" value="1"/>
</dbReference>
<comment type="similarity">
    <text evidence="1">Belongs to the iron-containing alcohol dehydrogenase family.</text>
</comment>
<dbReference type="InterPro" id="IPR056798">
    <property type="entry name" value="ADH_Fe_C"/>
</dbReference>
<dbReference type="Proteomes" id="UP000198636">
    <property type="component" value="Unassembled WGS sequence"/>
</dbReference>
<dbReference type="Gene3D" id="1.20.1090.10">
    <property type="entry name" value="Dehydroquinate synthase-like - alpha domain"/>
    <property type="match status" value="1"/>
</dbReference>
<keyword evidence="7" id="KW-1185">Reference proteome</keyword>
<keyword evidence="3" id="KW-0520">NAD</keyword>
<dbReference type="Pfam" id="PF00465">
    <property type="entry name" value="Fe-ADH"/>
    <property type="match status" value="1"/>
</dbReference>
<feature type="domain" description="Alcohol dehydrogenase iron-type/glycerol dehydrogenase GldA" evidence="4">
    <location>
        <begin position="9"/>
        <end position="166"/>
    </location>
</feature>
<dbReference type="RefSeq" id="WP_091542648.1">
    <property type="nucleotide sequence ID" value="NZ_FMUS01000010.1"/>
</dbReference>
<evidence type="ECO:0000256" key="3">
    <source>
        <dbReference type="ARBA" id="ARBA00023027"/>
    </source>
</evidence>
<name>A0A1G5GZW3_9FIRM</name>
<dbReference type="FunFam" id="1.20.1090.10:FF:000001">
    <property type="entry name" value="Aldehyde-alcohol dehydrogenase"/>
    <property type="match status" value="1"/>
</dbReference>
<organism evidence="6 7">
    <name type="scientific">Alkaliphilus peptidifermentans DSM 18978</name>
    <dbReference type="NCBI Taxonomy" id="1120976"/>
    <lineage>
        <taxon>Bacteria</taxon>
        <taxon>Bacillati</taxon>
        <taxon>Bacillota</taxon>
        <taxon>Clostridia</taxon>
        <taxon>Peptostreptococcales</taxon>
        <taxon>Natronincolaceae</taxon>
        <taxon>Alkaliphilus</taxon>
    </lineage>
</organism>
<dbReference type="OrthoDB" id="9804734at2"/>
<dbReference type="PROSITE" id="PS00913">
    <property type="entry name" value="ADH_IRON_1"/>
    <property type="match status" value="1"/>
</dbReference>
<dbReference type="InterPro" id="IPR001670">
    <property type="entry name" value="ADH_Fe/GldA"/>
</dbReference>
<proteinExistence type="inferred from homology"/>
<dbReference type="InterPro" id="IPR039697">
    <property type="entry name" value="Alcohol_dehydrogenase_Fe"/>
</dbReference>
<gene>
    <name evidence="6" type="ORF">SAMN03080606_01856</name>
</gene>
<feature type="domain" description="Fe-containing alcohol dehydrogenase-like C-terminal" evidence="5">
    <location>
        <begin position="178"/>
        <end position="384"/>
    </location>
</feature>
<dbReference type="FunFam" id="3.40.50.1970:FF:000003">
    <property type="entry name" value="Alcohol dehydrogenase, iron-containing"/>
    <property type="match status" value="1"/>
</dbReference>
<dbReference type="Pfam" id="PF25137">
    <property type="entry name" value="ADH_Fe_C"/>
    <property type="match status" value="1"/>
</dbReference>
<accession>A0A1G5GZW3</accession>
<dbReference type="GO" id="GO:0004022">
    <property type="term" value="F:alcohol dehydrogenase (NAD+) activity"/>
    <property type="evidence" value="ECO:0007669"/>
    <property type="project" value="UniProtKB-ARBA"/>
</dbReference>
<keyword evidence="2" id="KW-0560">Oxidoreductase</keyword>
<evidence type="ECO:0000256" key="2">
    <source>
        <dbReference type="ARBA" id="ARBA00023002"/>
    </source>
</evidence>
<evidence type="ECO:0000313" key="6">
    <source>
        <dbReference type="EMBL" id="SCY57133.1"/>
    </source>
</evidence>
<evidence type="ECO:0000256" key="1">
    <source>
        <dbReference type="ARBA" id="ARBA00007358"/>
    </source>
</evidence>
<dbReference type="PANTHER" id="PTHR11496">
    <property type="entry name" value="ALCOHOL DEHYDROGENASE"/>
    <property type="match status" value="1"/>
</dbReference>
<dbReference type="AlphaFoldDB" id="A0A1G5GZW3"/>
<evidence type="ECO:0000259" key="5">
    <source>
        <dbReference type="Pfam" id="PF25137"/>
    </source>
</evidence>
<protein>
    <submittedName>
        <fullName evidence="6">Alcohol dehydrogenase, class IV</fullName>
    </submittedName>
</protein>
<dbReference type="CDD" id="cd08180">
    <property type="entry name" value="PDD"/>
    <property type="match status" value="1"/>
</dbReference>
<evidence type="ECO:0000259" key="4">
    <source>
        <dbReference type="Pfam" id="PF00465"/>
    </source>
</evidence>
<dbReference type="GO" id="GO:0046872">
    <property type="term" value="F:metal ion binding"/>
    <property type="evidence" value="ECO:0007669"/>
    <property type="project" value="InterPro"/>
</dbReference>
<evidence type="ECO:0000313" key="7">
    <source>
        <dbReference type="Proteomes" id="UP000198636"/>
    </source>
</evidence>
<dbReference type="PANTHER" id="PTHR11496:SF102">
    <property type="entry name" value="ALCOHOL DEHYDROGENASE 4"/>
    <property type="match status" value="1"/>
</dbReference>
<dbReference type="EMBL" id="FMUS01000010">
    <property type="protein sequence ID" value="SCY57133.1"/>
    <property type="molecule type" value="Genomic_DNA"/>
</dbReference>
<dbReference type="Gene3D" id="3.40.50.1970">
    <property type="match status" value="1"/>
</dbReference>
<dbReference type="STRING" id="1120976.SAMN03080606_01856"/>
<reference evidence="6 7" key="1">
    <citation type="submission" date="2016-10" db="EMBL/GenBank/DDBJ databases">
        <authorList>
            <person name="de Groot N.N."/>
        </authorList>
    </citation>
    <scope>NUCLEOTIDE SEQUENCE [LARGE SCALE GENOMIC DNA]</scope>
    <source>
        <strain evidence="6 7">DSM 18978</strain>
    </source>
</reference>
<sequence>MNKFLLRPEIYYGSNAIDYINQLKGKKACIVTDKFMVDLGFLDRVTKILDDKGITYKVFSEVEPDPSRETVLKGLNHIIEQKPDTLIAIGGGSPIDAAKAIMYFCIQTKEKLVEKELIKKPWFIAIPTTSGTGSEVTAYSVITDKKTNVKIPLVEDIMIPDVAILDYELTKTMPPSVTADTGMDILTHAIEAYVSPKASDFTNIYAEKAIEIVFDYLIKAYNDGEDIEARGKLHNASCMAGVAFSNSSLGINHSLAHSLGSAFKLPHGRSNAIFLPYVVSFNAGLRDSKIHNEEVAKKYHAIAKRIGLPASTLLEGVISIIEGMKLLNKTVNIPITIKEFGVEKEAFQKQLLDMAQSAYQDICTSGNAIAVTTEDLISILEEAYE</sequence>